<dbReference type="InterPro" id="IPR050708">
    <property type="entry name" value="T6SS_VgrG/RHS"/>
</dbReference>
<dbReference type="RefSeq" id="WP_377177603.1">
    <property type="nucleotide sequence ID" value="NZ_JBHTMY010000003.1"/>
</dbReference>
<name>A0ABW3Y1C7_9FLAO</name>
<dbReference type="Gene3D" id="2.180.10.10">
    <property type="entry name" value="RHS repeat-associated core"/>
    <property type="match status" value="1"/>
</dbReference>
<accession>A0ABW3Y1C7</accession>
<evidence type="ECO:0000313" key="2">
    <source>
        <dbReference type="Proteomes" id="UP001597201"/>
    </source>
</evidence>
<sequence>MNGIIVDYAEGRAYRKQPVAVFSEGASLARGQISFTDINQNIDTIDLHIVEENNYYPFGLKHKGYNTAINGTHHKYMFGDKELQDEIVGSSSFEVYDFGARNYDPALGRWMNLDPLAEKMRRHSPYNYAFNNPIYFIDPDGVAPGPPGPIFGIFFGVRNFISKTVETIKNSKLTVYDNNAGIKLGKLGGTINYESKEVFSISKEGYKTGNENTTKSGYSLSAGVFDVGVSETKTVETKDINMEYSSDNQKAIVPGKETKTKTVNEGTASILGFGGTKSKTTKETAISQTMGDGSSMLISKGKVVTRDEGLNYSDSRNVNVIEASAHNLLKETKLSIGVGYQFEWSANNE</sequence>
<comment type="caution">
    <text evidence="1">The sequence shown here is derived from an EMBL/GenBank/DDBJ whole genome shotgun (WGS) entry which is preliminary data.</text>
</comment>
<dbReference type="PANTHER" id="PTHR32305">
    <property type="match status" value="1"/>
</dbReference>
<evidence type="ECO:0000313" key="1">
    <source>
        <dbReference type="EMBL" id="MFD1315429.1"/>
    </source>
</evidence>
<dbReference type="InterPro" id="IPR022385">
    <property type="entry name" value="Rhs_assc_core"/>
</dbReference>
<keyword evidence="2" id="KW-1185">Reference proteome</keyword>
<organism evidence="1 2">
    <name type="scientific">Namhaeicola litoreus</name>
    <dbReference type="NCBI Taxonomy" id="1052145"/>
    <lineage>
        <taxon>Bacteria</taxon>
        <taxon>Pseudomonadati</taxon>
        <taxon>Bacteroidota</taxon>
        <taxon>Flavobacteriia</taxon>
        <taxon>Flavobacteriales</taxon>
        <taxon>Flavobacteriaceae</taxon>
        <taxon>Namhaeicola</taxon>
    </lineage>
</organism>
<dbReference type="Proteomes" id="UP001597201">
    <property type="component" value="Unassembled WGS sequence"/>
</dbReference>
<reference evidence="2" key="1">
    <citation type="journal article" date="2019" name="Int. J. Syst. Evol. Microbiol.">
        <title>The Global Catalogue of Microorganisms (GCM) 10K type strain sequencing project: providing services to taxonomists for standard genome sequencing and annotation.</title>
        <authorList>
            <consortium name="The Broad Institute Genomics Platform"/>
            <consortium name="The Broad Institute Genome Sequencing Center for Infectious Disease"/>
            <person name="Wu L."/>
            <person name="Ma J."/>
        </authorList>
    </citation>
    <scope>NUCLEOTIDE SEQUENCE [LARGE SCALE GENOMIC DNA]</scope>
    <source>
        <strain evidence="2">CCUG 61485</strain>
    </source>
</reference>
<dbReference type="EMBL" id="JBHTMY010000003">
    <property type="protein sequence ID" value="MFD1315429.1"/>
    <property type="molecule type" value="Genomic_DNA"/>
</dbReference>
<dbReference type="NCBIfam" id="TIGR03696">
    <property type="entry name" value="Rhs_assc_core"/>
    <property type="match status" value="1"/>
</dbReference>
<dbReference type="PANTHER" id="PTHR32305:SF15">
    <property type="entry name" value="PROTEIN RHSA-RELATED"/>
    <property type="match status" value="1"/>
</dbReference>
<gene>
    <name evidence="1" type="ORF">ACFQ39_07355</name>
</gene>
<protein>
    <submittedName>
        <fullName evidence="1">RHS repeat domain-containing protein</fullName>
    </submittedName>
</protein>
<proteinExistence type="predicted"/>